<feature type="compositionally biased region" description="Basic residues" evidence="1">
    <location>
        <begin position="136"/>
        <end position="146"/>
    </location>
</feature>
<evidence type="ECO:0000313" key="3">
    <source>
        <dbReference type="Proteomes" id="UP000318081"/>
    </source>
</evidence>
<protein>
    <submittedName>
        <fullName evidence="2">Uncharacterized protein</fullName>
    </submittedName>
</protein>
<reference evidence="2 3" key="1">
    <citation type="submission" date="2019-02" db="EMBL/GenBank/DDBJ databases">
        <title>Deep-cultivation of Planctomycetes and their phenomic and genomic characterization uncovers novel biology.</title>
        <authorList>
            <person name="Wiegand S."/>
            <person name="Jogler M."/>
            <person name="Boedeker C."/>
            <person name="Pinto D."/>
            <person name="Vollmers J."/>
            <person name="Rivas-Marin E."/>
            <person name="Kohn T."/>
            <person name="Peeters S.H."/>
            <person name="Heuer A."/>
            <person name="Rast P."/>
            <person name="Oberbeckmann S."/>
            <person name="Bunk B."/>
            <person name="Jeske O."/>
            <person name="Meyerdierks A."/>
            <person name="Storesund J.E."/>
            <person name="Kallscheuer N."/>
            <person name="Luecker S."/>
            <person name="Lage O.M."/>
            <person name="Pohl T."/>
            <person name="Merkel B.J."/>
            <person name="Hornburger P."/>
            <person name="Mueller R.-W."/>
            <person name="Bruemmer F."/>
            <person name="Labrenz M."/>
            <person name="Spormann A.M."/>
            <person name="Op den Camp H."/>
            <person name="Overmann J."/>
            <person name="Amann R."/>
            <person name="Jetten M.S.M."/>
            <person name="Mascher T."/>
            <person name="Medema M.H."/>
            <person name="Devos D.P."/>
            <person name="Kaster A.-K."/>
            <person name="Ovreas L."/>
            <person name="Rohde M."/>
            <person name="Galperin M.Y."/>
            <person name="Jogler C."/>
        </authorList>
    </citation>
    <scope>NUCLEOTIDE SEQUENCE [LARGE SCALE GENOMIC DNA]</scope>
    <source>
        <strain evidence="2 3">TBK1r</strain>
    </source>
</reference>
<accession>A0ABX5XME3</accession>
<feature type="region of interest" description="Disordered" evidence="1">
    <location>
        <begin position="1"/>
        <end position="35"/>
    </location>
</feature>
<evidence type="ECO:0000256" key="1">
    <source>
        <dbReference type="SAM" id="MobiDB-lite"/>
    </source>
</evidence>
<feature type="region of interest" description="Disordered" evidence="1">
    <location>
        <begin position="120"/>
        <end position="199"/>
    </location>
</feature>
<evidence type="ECO:0000313" key="2">
    <source>
        <dbReference type="EMBL" id="QDV83089.1"/>
    </source>
</evidence>
<gene>
    <name evidence="2" type="ORF">TBK1r_20240</name>
</gene>
<feature type="compositionally biased region" description="Basic and acidic residues" evidence="1">
    <location>
        <begin position="154"/>
        <end position="199"/>
    </location>
</feature>
<dbReference type="Proteomes" id="UP000318081">
    <property type="component" value="Chromosome"/>
</dbReference>
<organism evidence="2 3">
    <name type="scientific">Stieleria magnilauensis</name>
    <dbReference type="NCBI Taxonomy" id="2527963"/>
    <lineage>
        <taxon>Bacteria</taxon>
        <taxon>Pseudomonadati</taxon>
        <taxon>Planctomycetota</taxon>
        <taxon>Planctomycetia</taxon>
        <taxon>Pirellulales</taxon>
        <taxon>Pirellulaceae</taxon>
        <taxon>Stieleria</taxon>
    </lineage>
</organism>
<name>A0ABX5XME3_9BACT</name>
<keyword evidence="3" id="KW-1185">Reference proteome</keyword>
<sequence>MIPLRTVENETRPTDTNSPAVGGCADPDSRSNAPSQRLLSKHFTTAKRSCTLFQQRRGSRPRGDCTVFQHHRNAHRPSVHADRAWDFSGKTGRIGQMWTATATLCVPPRFALAKSAGDRRLVAPQAAPRARASASPRRRPTSRMAKRGVLGEAFGKHSVDGEGETRRQGDKETRRQGDKETRRQGDKETRRQGDKEMRR</sequence>
<dbReference type="EMBL" id="CP036432">
    <property type="protein sequence ID" value="QDV83089.1"/>
    <property type="molecule type" value="Genomic_DNA"/>
</dbReference>
<proteinExistence type="predicted"/>
<feature type="compositionally biased region" description="Low complexity" evidence="1">
    <location>
        <begin position="122"/>
        <end position="135"/>
    </location>
</feature>